<keyword evidence="9" id="KW-1185">Reference proteome</keyword>
<dbReference type="SUPFAM" id="SSF81321">
    <property type="entry name" value="Family A G protein-coupled receptor-like"/>
    <property type="match status" value="1"/>
</dbReference>
<dbReference type="Pfam" id="PF00001">
    <property type="entry name" value="7tm_1"/>
    <property type="match status" value="1"/>
</dbReference>
<dbReference type="OrthoDB" id="10015248at2759"/>
<evidence type="ECO:0000313" key="7">
    <source>
        <dbReference type="EMBL" id="CAF1228194.1"/>
    </source>
</evidence>
<evidence type="ECO:0000256" key="3">
    <source>
        <dbReference type="ARBA" id="ARBA00022989"/>
    </source>
</evidence>
<keyword evidence="3 5" id="KW-1133">Transmembrane helix</keyword>
<comment type="caution">
    <text evidence="8">The sequence shown here is derived from an EMBL/GenBank/DDBJ whole genome shotgun (WGS) entry which is preliminary data.</text>
</comment>
<dbReference type="Proteomes" id="UP000663832">
    <property type="component" value="Unassembled WGS sequence"/>
</dbReference>
<feature type="transmembrane region" description="Helical" evidence="5">
    <location>
        <begin position="31"/>
        <end position="49"/>
    </location>
</feature>
<protein>
    <recommendedName>
        <fullName evidence="6">G-protein coupled receptors family 1 profile domain-containing protein</fullName>
    </recommendedName>
</protein>
<feature type="domain" description="G-protein coupled receptors family 1 profile" evidence="6">
    <location>
        <begin position="1"/>
        <end position="185"/>
    </location>
</feature>
<dbReference type="GO" id="GO:0004930">
    <property type="term" value="F:G protein-coupled receptor activity"/>
    <property type="evidence" value="ECO:0007669"/>
    <property type="project" value="InterPro"/>
</dbReference>
<dbReference type="EMBL" id="CAJNOI010000602">
    <property type="protein sequence ID" value="CAF1315155.1"/>
    <property type="molecule type" value="Genomic_DNA"/>
</dbReference>
<feature type="transmembrane region" description="Helical" evidence="5">
    <location>
        <begin position="163"/>
        <end position="187"/>
    </location>
</feature>
<evidence type="ECO:0000313" key="10">
    <source>
        <dbReference type="Proteomes" id="UP000663877"/>
    </source>
</evidence>
<dbReference type="GO" id="GO:0016020">
    <property type="term" value="C:membrane"/>
    <property type="evidence" value="ECO:0007669"/>
    <property type="project" value="UniProtKB-SubCell"/>
</dbReference>
<keyword evidence="4 5" id="KW-0472">Membrane</keyword>
<dbReference type="AlphaFoldDB" id="A0A815ERP8"/>
<evidence type="ECO:0000313" key="8">
    <source>
        <dbReference type="EMBL" id="CAF1315155.1"/>
    </source>
</evidence>
<accession>A0A815ERP8</accession>
<evidence type="ECO:0000256" key="5">
    <source>
        <dbReference type="SAM" id="Phobius"/>
    </source>
</evidence>
<gene>
    <name evidence="8" type="ORF">BJG266_LOCUS33034</name>
    <name evidence="7" type="ORF">QVE165_LOCUS27286</name>
</gene>
<feature type="transmembrane region" description="Helical" evidence="5">
    <location>
        <begin position="134"/>
        <end position="151"/>
    </location>
</feature>
<dbReference type="InterPro" id="IPR000276">
    <property type="entry name" value="GPCR_Rhodpsn"/>
</dbReference>
<name>A0A815ERP8_9BILA</name>
<dbReference type="Proteomes" id="UP000663877">
    <property type="component" value="Unassembled WGS sequence"/>
</dbReference>
<dbReference type="EMBL" id="CAJNOM010000206">
    <property type="protein sequence ID" value="CAF1228194.1"/>
    <property type="molecule type" value="Genomic_DNA"/>
</dbReference>
<dbReference type="Gene3D" id="1.20.1070.10">
    <property type="entry name" value="Rhodopsin 7-helix transmembrane proteins"/>
    <property type="match status" value="1"/>
</dbReference>
<evidence type="ECO:0000256" key="2">
    <source>
        <dbReference type="ARBA" id="ARBA00022692"/>
    </source>
</evidence>
<dbReference type="PROSITE" id="PS50262">
    <property type="entry name" value="G_PROTEIN_RECEP_F1_2"/>
    <property type="match status" value="1"/>
</dbReference>
<organism evidence="8 10">
    <name type="scientific">Adineta steineri</name>
    <dbReference type="NCBI Taxonomy" id="433720"/>
    <lineage>
        <taxon>Eukaryota</taxon>
        <taxon>Metazoa</taxon>
        <taxon>Spiralia</taxon>
        <taxon>Gnathifera</taxon>
        <taxon>Rotifera</taxon>
        <taxon>Eurotatoria</taxon>
        <taxon>Bdelloidea</taxon>
        <taxon>Adinetida</taxon>
        <taxon>Adinetidae</taxon>
        <taxon>Adineta</taxon>
    </lineage>
</organism>
<sequence>MDQWLNACVAGERAYTIIKGTRFQKKKSKKAAKIIIIILIIVIISTSIYDPFYRHLMDEVNDNERRIWCTITYSSNLKTFHSAIHGFHFIAPFVINLVSSIVLITRKSHQQSNLQNDRTYYQLLRQQLHEHKNLLIAPIVLVILALPRLIISYVSKCMKSSNNSWICLIGYFISFIPSMLIFFIYVLPSTFYKQEFHKTIARYRNKIQRSRRVFHLSI</sequence>
<comment type="subcellular location">
    <subcellularLocation>
        <location evidence="1">Membrane</location>
    </subcellularLocation>
</comment>
<proteinExistence type="predicted"/>
<evidence type="ECO:0000313" key="9">
    <source>
        <dbReference type="Proteomes" id="UP000663832"/>
    </source>
</evidence>
<reference evidence="8" key="1">
    <citation type="submission" date="2021-02" db="EMBL/GenBank/DDBJ databases">
        <authorList>
            <person name="Nowell W R."/>
        </authorList>
    </citation>
    <scope>NUCLEOTIDE SEQUENCE</scope>
</reference>
<feature type="transmembrane region" description="Helical" evidence="5">
    <location>
        <begin position="83"/>
        <end position="104"/>
    </location>
</feature>
<evidence type="ECO:0000256" key="1">
    <source>
        <dbReference type="ARBA" id="ARBA00004370"/>
    </source>
</evidence>
<evidence type="ECO:0000256" key="4">
    <source>
        <dbReference type="ARBA" id="ARBA00023136"/>
    </source>
</evidence>
<evidence type="ECO:0000259" key="6">
    <source>
        <dbReference type="PROSITE" id="PS50262"/>
    </source>
</evidence>
<keyword evidence="2 5" id="KW-0812">Transmembrane</keyword>
<dbReference type="InterPro" id="IPR017452">
    <property type="entry name" value="GPCR_Rhodpsn_7TM"/>
</dbReference>